<dbReference type="AlphaFoldDB" id="A0A183KD62"/>
<evidence type="ECO:0000313" key="1">
    <source>
        <dbReference type="EMBL" id="VDP50731.1"/>
    </source>
</evidence>
<evidence type="ECO:0000313" key="3">
    <source>
        <dbReference type="WBParaSite" id="SCUD_0001295701-mRNA-1"/>
    </source>
</evidence>
<gene>
    <name evidence="1" type="ORF">SCUD_LOCUS12954</name>
</gene>
<keyword evidence="2" id="KW-1185">Reference proteome</keyword>
<sequence>MTGVSLPSYLGYDTAKQISYALFGKEYLVARELITDLFNHKSAEGSADILTDFAIKLRSVCITTKEMGYMSDVNRMAYLQIIVSCLSSELENKWKLPINHDGREGAQV</sequence>
<dbReference type="WBParaSite" id="SCUD_0001295701-mRNA-1">
    <property type="protein sequence ID" value="SCUD_0001295701-mRNA-1"/>
    <property type="gene ID" value="SCUD_0001295701"/>
</dbReference>
<dbReference type="EMBL" id="UZAK01035495">
    <property type="protein sequence ID" value="VDP50731.1"/>
    <property type="molecule type" value="Genomic_DNA"/>
</dbReference>
<reference evidence="3" key="1">
    <citation type="submission" date="2016-06" db="UniProtKB">
        <authorList>
            <consortium name="WormBaseParasite"/>
        </authorList>
    </citation>
    <scope>IDENTIFICATION</scope>
</reference>
<protein>
    <submittedName>
        <fullName evidence="3">RYDR_ITPR domain-containing protein</fullName>
    </submittedName>
</protein>
<name>A0A183KD62_9TREM</name>
<reference evidence="1 2" key="2">
    <citation type="submission" date="2018-11" db="EMBL/GenBank/DDBJ databases">
        <authorList>
            <consortium name="Pathogen Informatics"/>
        </authorList>
    </citation>
    <scope>NUCLEOTIDE SEQUENCE [LARGE SCALE GENOMIC DNA]</scope>
    <source>
        <strain evidence="1">Dakar</strain>
        <strain evidence="2">Dakar, Senegal</strain>
    </source>
</reference>
<evidence type="ECO:0000313" key="2">
    <source>
        <dbReference type="Proteomes" id="UP000279833"/>
    </source>
</evidence>
<dbReference type="STRING" id="6186.A0A183KD62"/>
<dbReference type="Proteomes" id="UP000279833">
    <property type="component" value="Unassembled WGS sequence"/>
</dbReference>
<accession>A0A183KD62</accession>
<organism evidence="3">
    <name type="scientific">Schistosoma curassoni</name>
    <dbReference type="NCBI Taxonomy" id="6186"/>
    <lineage>
        <taxon>Eukaryota</taxon>
        <taxon>Metazoa</taxon>
        <taxon>Spiralia</taxon>
        <taxon>Lophotrochozoa</taxon>
        <taxon>Platyhelminthes</taxon>
        <taxon>Trematoda</taxon>
        <taxon>Digenea</taxon>
        <taxon>Strigeidida</taxon>
        <taxon>Schistosomatoidea</taxon>
        <taxon>Schistosomatidae</taxon>
        <taxon>Schistosoma</taxon>
    </lineage>
</organism>
<proteinExistence type="predicted"/>